<dbReference type="RefSeq" id="WP_026193832.1">
    <property type="nucleotide sequence ID" value="NZ_CDOF01000024.1"/>
</dbReference>
<accession>A0A0B7HR72</accession>
<evidence type="ECO:0000313" key="1">
    <source>
        <dbReference type="EMBL" id="CEN40073.1"/>
    </source>
</evidence>
<dbReference type="Proteomes" id="UP000038083">
    <property type="component" value="Unassembled WGS sequence"/>
</dbReference>
<organism evidence="1 2">
    <name type="scientific">Capnocytophaga cynodegmi</name>
    <dbReference type="NCBI Taxonomy" id="28189"/>
    <lineage>
        <taxon>Bacteria</taxon>
        <taxon>Pseudomonadati</taxon>
        <taxon>Bacteroidota</taxon>
        <taxon>Flavobacteriia</taxon>
        <taxon>Flavobacteriales</taxon>
        <taxon>Flavobacteriaceae</taxon>
        <taxon>Capnocytophaga</taxon>
    </lineage>
</organism>
<name>A0A0B7HR72_9FLAO</name>
<evidence type="ECO:0008006" key="3">
    <source>
        <dbReference type="Google" id="ProtNLM"/>
    </source>
</evidence>
<dbReference type="OrthoDB" id="1436858at2"/>
<dbReference type="EMBL" id="CDOG01000034">
    <property type="protein sequence ID" value="CEN40073.1"/>
    <property type="molecule type" value="Genomic_DNA"/>
</dbReference>
<proteinExistence type="predicted"/>
<protein>
    <recommendedName>
        <fullName evidence="3">Lipoprotein</fullName>
    </recommendedName>
</protein>
<sequence>MNKYIVLILILFVAIACNKTDNKFLITKDNIGILHKNTPIQKLDSIYVKDSLVNTTFEGELRYASMERIIIFEKGGKELIEITPAVNSDNQKVVESVLILDSRFTTEKGISLSSTYKDVKEKYPNFEIEQTLKSVLITPTDENFYFTFDKSALKSNNFGLSSEITKNDIEDTAKLSRITINWDL</sequence>
<dbReference type="AlphaFoldDB" id="A0A0B7HR72"/>
<reference evidence="1 2" key="1">
    <citation type="submission" date="2015-01" db="EMBL/GenBank/DDBJ databases">
        <authorList>
            <person name="MANFREDI Pablo"/>
        </authorList>
    </citation>
    <scope>NUCLEOTIDE SEQUENCE [LARGE SCALE GENOMIC DNA]</scope>
    <source>
        <strain evidence="1 2">Ccy74</strain>
    </source>
</reference>
<gene>
    <name evidence="1" type="ORF">CCYN74_40150</name>
</gene>
<dbReference type="PROSITE" id="PS51257">
    <property type="entry name" value="PROKAR_LIPOPROTEIN"/>
    <property type="match status" value="1"/>
</dbReference>
<evidence type="ECO:0000313" key="2">
    <source>
        <dbReference type="Proteomes" id="UP000038083"/>
    </source>
</evidence>